<gene>
    <name evidence="3" type="ORF">Ga0609869_000079</name>
</gene>
<name>A0ABV3XN35_9RHOB</name>
<dbReference type="Gene3D" id="1.10.238.10">
    <property type="entry name" value="EF-hand"/>
    <property type="match status" value="1"/>
</dbReference>
<evidence type="ECO:0000259" key="2">
    <source>
        <dbReference type="PROSITE" id="PS50222"/>
    </source>
</evidence>
<dbReference type="EMBL" id="JBEHHI010000001">
    <property type="protein sequence ID" value="MEX5726726.1"/>
    <property type="molecule type" value="Genomic_DNA"/>
</dbReference>
<dbReference type="InterPro" id="IPR011992">
    <property type="entry name" value="EF-hand-dom_pair"/>
</dbReference>
<dbReference type="PROSITE" id="PS00018">
    <property type="entry name" value="EF_HAND_1"/>
    <property type="match status" value="2"/>
</dbReference>
<feature type="chain" id="PRO_5046987144" evidence="1">
    <location>
        <begin position="21"/>
        <end position="78"/>
    </location>
</feature>
<organism evidence="3 4">
    <name type="scientific">Rhodovulum iodosum</name>
    <dbReference type="NCBI Taxonomy" id="68291"/>
    <lineage>
        <taxon>Bacteria</taxon>
        <taxon>Pseudomonadati</taxon>
        <taxon>Pseudomonadota</taxon>
        <taxon>Alphaproteobacteria</taxon>
        <taxon>Rhodobacterales</taxon>
        <taxon>Paracoccaceae</taxon>
        <taxon>Rhodovulum</taxon>
    </lineage>
</organism>
<accession>A0ABV3XN35</accession>
<dbReference type="Proteomes" id="UP001560019">
    <property type="component" value="Unassembled WGS sequence"/>
</dbReference>
<evidence type="ECO:0000313" key="4">
    <source>
        <dbReference type="Proteomes" id="UP001560019"/>
    </source>
</evidence>
<dbReference type="PROSITE" id="PS50222">
    <property type="entry name" value="EF_HAND_2"/>
    <property type="match status" value="1"/>
</dbReference>
<protein>
    <submittedName>
        <fullName evidence="3">Ca2+-binding EF-hand superfamily protein</fullName>
    </submittedName>
</protein>
<evidence type="ECO:0000256" key="1">
    <source>
        <dbReference type="SAM" id="SignalP"/>
    </source>
</evidence>
<feature type="domain" description="EF-hand" evidence="2">
    <location>
        <begin position="22"/>
        <end position="47"/>
    </location>
</feature>
<dbReference type="InterPro" id="IPR018247">
    <property type="entry name" value="EF_Hand_1_Ca_BS"/>
</dbReference>
<reference evidence="3 4" key="1">
    <citation type="submission" date="2024-06" db="EMBL/GenBank/DDBJ databases">
        <title>Genome of Rhodovulum iodosum, a marine photoferrotroph.</title>
        <authorList>
            <person name="Bianchini G."/>
            <person name="Nikeleit V."/>
            <person name="Kappler A."/>
            <person name="Bryce C."/>
            <person name="Sanchez-Baracaldo P."/>
        </authorList>
    </citation>
    <scope>NUCLEOTIDE SEQUENCE [LARGE SCALE GENOMIC DNA]</scope>
    <source>
        <strain evidence="3 4">UT/N1</strain>
    </source>
</reference>
<keyword evidence="4" id="KW-1185">Reference proteome</keyword>
<dbReference type="InterPro" id="IPR002048">
    <property type="entry name" value="EF_hand_dom"/>
</dbReference>
<feature type="signal peptide" evidence="1">
    <location>
        <begin position="1"/>
        <end position="20"/>
    </location>
</feature>
<dbReference type="SUPFAM" id="SSF47473">
    <property type="entry name" value="EF-hand"/>
    <property type="match status" value="1"/>
</dbReference>
<proteinExistence type="predicted"/>
<dbReference type="Pfam" id="PF13202">
    <property type="entry name" value="EF-hand_5"/>
    <property type="match status" value="2"/>
</dbReference>
<dbReference type="RefSeq" id="WP_125404005.1">
    <property type="nucleotide sequence ID" value="NZ_JBEHHI010000001.1"/>
</dbReference>
<comment type="caution">
    <text evidence="3">The sequence shown here is derived from an EMBL/GenBank/DDBJ whole genome shotgun (WGS) entry which is preliminary data.</text>
</comment>
<sequence>MQKFTILATAFALGTGAAFAADSLDADGDGAVSFEEMLAVYPATTEEDFSKLDADADGTLSADEVAAAEEAGMIPAQG</sequence>
<keyword evidence="1" id="KW-0732">Signal</keyword>
<evidence type="ECO:0000313" key="3">
    <source>
        <dbReference type="EMBL" id="MEX5726726.1"/>
    </source>
</evidence>